<sequence length="142" mass="16132">MRAVLDTNIVMDLLHFADPRTQALQRAIMRGALRCFTDRTCLSELERVSAYPQFKLDAAAQRALLERYRSFASACDSDQSEDYPLPRCRDSDDQKFLILALRCRADLLITRDRLLLKLARHRHLPVPCKIVTAEATSALLAG</sequence>
<dbReference type="Pfam" id="PF13470">
    <property type="entry name" value="PIN_3"/>
    <property type="match status" value="1"/>
</dbReference>
<dbReference type="PANTHER" id="PTHR34610">
    <property type="entry name" value="SSL7007 PROTEIN"/>
    <property type="match status" value="1"/>
</dbReference>
<proteinExistence type="predicted"/>
<keyword evidence="3" id="KW-1185">Reference proteome</keyword>
<dbReference type="EMBL" id="JDST02000049">
    <property type="protein sequence ID" value="KFB76637.1"/>
    <property type="molecule type" value="Genomic_DNA"/>
</dbReference>
<dbReference type="InterPro" id="IPR002850">
    <property type="entry name" value="PIN_toxin-like"/>
</dbReference>
<dbReference type="AlphaFoldDB" id="A0A080M5S6"/>
<gene>
    <name evidence="2" type="ORF">AW06_002274</name>
</gene>
<dbReference type="InterPro" id="IPR002716">
    <property type="entry name" value="PIN_dom"/>
</dbReference>
<dbReference type="RefSeq" id="WP_034949239.1">
    <property type="nucleotide sequence ID" value="NZ_JDST02000049.1"/>
</dbReference>
<accession>A0A080M5S6</accession>
<dbReference type="InterPro" id="IPR029060">
    <property type="entry name" value="PIN-like_dom_sf"/>
</dbReference>
<dbReference type="SUPFAM" id="SSF88723">
    <property type="entry name" value="PIN domain-like"/>
    <property type="match status" value="1"/>
</dbReference>
<dbReference type="Proteomes" id="UP000021315">
    <property type="component" value="Unassembled WGS sequence"/>
</dbReference>
<dbReference type="Gene3D" id="3.40.50.1010">
    <property type="entry name" value="5'-nuclease"/>
    <property type="match status" value="1"/>
</dbReference>
<evidence type="ECO:0000259" key="1">
    <source>
        <dbReference type="Pfam" id="PF13470"/>
    </source>
</evidence>
<dbReference type="NCBIfam" id="TIGR00305">
    <property type="entry name" value="putative toxin-antitoxin system toxin component, PIN family"/>
    <property type="match status" value="1"/>
</dbReference>
<reference evidence="2" key="1">
    <citation type="submission" date="2014-02" db="EMBL/GenBank/DDBJ databases">
        <title>Expanding our view of genomic diversity in Candidatus Accumulibacter clades.</title>
        <authorList>
            <person name="Skennerton C.T."/>
            <person name="Barr J.J."/>
            <person name="Slater F.R."/>
            <person name="Bond P.L."/>
            <person name="Tyson G.W."/>
        </authorList>
    </citation>
    <scope>NUCLEOTIDE SEQUENCE [LARGE SCALE GENOMIC DNA]</scope>
</reference>
<organism evidence="2 3">
    <name type="scientific">Candidatus Accumulibacter cognatus</name>
    <dbReference type="NCBI Taxonomy" id="2954383"/>
    <lineage>
        <taxon>Bacteria</taxon>
        <taxon>Pseudomonadati</taxon>
        <taxon>Pseudomonadota</taxon>
        <taxon>Betaproteobacteria</taxon>
        <taxon>Candidatus Accumulibacter</taxon>
    </lineage>
</organism>
<dbReference type="PANTHER" id="PTHR34610:SF3">
    <property type="entry name" value="SSL7007 PROTEIN"/>
    <property type="match status" value="1"/>
</dbReference>
<evidence type="ECO:0000313" key="3">
    <source>
        <dbReference type="Proteomes" id="UP000021315"/>
    </source>
</evidence>
<evidence type="ECO:0000313" key="2">
    <source>
        <dbReference type="EMBL" id="KFB76637.1"/>
    </source>
</evidence>
<dbReference type="STRING" id="1453999.AW06_002274"/>
<protein>
    <submittedName>
        <fullName evidence="2">Toxin-antitoxin system toxin component, PIN family</fullName>
    </submittedName>
</protein>
<comment type="caution">
    <text evidence="2">The sequence shown here is derived from an EMBL/GenBank/DDBJ whole genome shotgun (WGS) entry which is preliminary data.</text>
</comment>
<name>A0A080M5S6_9PROT</name>
<feature type="domain" description="PIN" evidence="1">
    <location>
        <begin position="2"/>
        <end position="113"/>
    </location>
</feature>